<organism evidence="2">
    <name type="scientific">Gaeavirus sp</name>
    <dbReference type="NCBI Taxonomy" id="2487767"/>
    <lineage>
        <taxon>Viruses</taxon>
        <taxon>Varidnaviria</taxon>
        <taxon>Bamfordvirae</taxon>
        <taxon>Nucleocytoviricota</taxon>
        <taxon>Megaviricetes</taxon>
        <taxon>Imitervirales</taxon>
        <taxon>Mimiviridae</taxon>
        <taxon>Klosneuvirinae</taxon>
    </lineage>
</organism>
<accession>A0A3G5A188</accession>
<feature type="transmembrane region" description="Helical" evidence="1">
    <location>
        <begin position="57"/>
        <end position="78"/>
    </location>
</feature>
<dbReference type="InterPro" id="IPR032675">
    <property type="entry name" value="LRR_dom_sf"/>
</dbReference>
<protein>
    <submittedName>
        <fullName evidence="2">Uncharacterized protein</fullName>
    </submittedName>
</protein>
<reference evidence="2" key="1">
    <citation type="submission" date="2018-10" db="EMBL/GenBank/DDBJ databases">
        <title>Hidden diversity of soil giant viruses.</title>
        <authorList>
            <person name="Schulz F."/>
            <person name="Alteio L."/>
            <person name="Goudeau D."/>
            <person name="Ryan E.M."/>
            <person name="Malmstrom R.R."/>
            <person name="Blanchard J."/>
            <person name="Woyke T."/>
        </authorList>
    </citation>
    <scope>NUCLEOTIDE SEQUENCE</scope>
    <source>
        <strain evidence="2">GAV1</strain>
    </source>
</reference>
<proteinExistence type="predicted"/>
<feature type="transmembrane region" description="Helical" evidence="1">
    <location>
        <begin position="135"/>
        <end position="152"/>
    </location>
</feature>
<keyword evidence="1" id="KW-1133">Transmembrane helix</keyword>
<dbReference type="EMBL" id="MK072201">
    <property type="protein sequence ID" value="AYV79951.1"/>
    <property type="molecule type" value="Genomic_DNA"/>
</dbReference>
<evidence type="ECO:0000313" key="2">
    <source>
        <dbReference type="EMBL" id="AYV79951.1"/>
    </source>
</evidence>
<sequence>MFQVIILFILGFIYGTFTIIVAHEIYSHITFSFIYIVNAILDKNISNKLTQTSNVTQLYLLTYGLLMIVRSIIMLYIYRRNTNMKRIVEKYLSDIFSIKINTEYNSRTEYIISNSICFIIHITAYNMSTYNCNPCLYLSYIHILWLYIYILSEYNDRLKHLLSSVTKQDHLLHHKHITYKSSHCFTCYYGALIYYKFLDSINNFCYTNSYVGHIHKYFGTEIILLSRGFYNTDKTIMTFPTHFDSPLDNIIFPLQLKSIIFGNRFNKPINKISTLYNLESITIGRYFKQTFDDVMHLSKLRTIHYKYNTICETRYVAGMCRIFCSGSQIFDTNFKIIKFPKSVRHIIFDGSLHASIDNLPNHIEELSFQHIRNNISNLPASITRINMLNKDTESNKITKVPYGCVFYDYLGEQISTKN</sequence>
<gene>
    <name evidence="2" type="ORF">Gaeavirus3_5</name>
</gene>
<dbReference type="Gene3D" id="3.80.10.10">
    <property type="entry name" value="Ribonuclease Inhibitor"/>
    <property type="match status" value="1"/>
</dbReference>
<keyword evidence="1" id="KW-0472">Membrane</keyword>
<keyword evidence="1" id="KW-0812">Transmembrane</keyword>
<evidence type="ECO:0000256" key="1">
    <source>
        <dbReference type="SAM" id="Phobius"/>
    </source>
</evidence>
<feature type="transmembrane region" description="Helical" evidence="1">
    <location>
        <begin position="7"/>
        <end position="37"/>
    </location>
</feature>
<name>A0A3G5A188_9VIRU</name>